<evidence type="ECO:0000313" key="2">
    <source>
        <dbReference type="EMBL" id="TLH55602.1"/>
    </source>
</evidence>
<protein>
    <submittedName>
        <fullName evidence="2">Uncharacterized protein</fullName>
    </submittedName>
</protein>
<dbReference type="KEGG" id="mmuc:C1S78_027450"/>
<sequence>MASNTSTTRVFEVRALAKALWFLPPPARAPIADKLHGLGVRIHPELATLQLERQGPAMMGAHAAQEPVKIDREAGLRFLRGSGNADLSELADRIEAADTPEKMAEEAARLRPIAQASIDTVADHVSAVTPADLEDPE</sequence>
<name>A0A8H2JHB1_MYCMU</name>
<evidence type="ECO:0000313" key="3">
    <source>
        <dbReference type="Proteomes" id="UP000309231"/>
    </source>
</evidence>
<proteinExistence type="predicted"/>
<accession>A0A8H2JHB1</accession>
<gene>
    <name evidence="1" type="ORF">C1S78_027450</name>
    <name evidence="2" type="ORF">C1S78_27400</name>
</gene>
<reference evidence="2" key="1">
    <citation type="submission" date="2018-01" db="EMBL/GenBank/DDBJ databases">
        <title>Comparative genomics of Mycobacterium mucogenicum and Mycobacterium neoaurum clade members emphasizing tRNA and non-coding RNA.</title>
        <authorList>
            <person name="Behra P.R.K."/>
            <person name="Pettersson B.M.F."/>
            <person name="Das S."/>
            <person name="Dasgupta S."/>
            <person name="Kirsebom L.A."/>
        </authorList>
    </citation>
    <scope>NUCLEOTIDE SEQUENCE</scope>
    <source>
        <strain evidence="2">DSM 44124</strain>
    </source>
</reference>
<evidence type="ECO:0000313" key="1">
    <source>
        <dbReference type="EMBL" id="QPG69079.1"/>
    </source>
</evidence>
<dbReference type="EMBL" id="CP062008">
    <property type="protein sequence ID" value="QPG69079.1"/>
    <property type="molecule type" value="Genomic_DNA"/>
</dbReference>
<organism evidence="2">
    <name type="scientific">Mycolicibacterium mucogenicum DSM 44124</name>
    <dbReference type="NCBI Taxonomy" id="1226753"/>
    <lineage>
        <taxon>Bacteria</taxon>
        <taxon>Bacillati</taxon>
        <taxon>Actinomycetota</taxon>
        <taxon>Actinomycetes</taxon>
        <taxon>Mycobacteriales</taxon>
        <taxon>Mycobacteriaceae</taxon>
        <taxon>Mycolicibacterium</taxon>
    </lineage>
</organism>
<dbReference type="EMBL" id="POTL01000001">
    <property type="protein sequence ID" value="TLH55602.1"/>
    <property type="molecule type" value="Genomic_DNA"/>
</dbReference>
<reference evidence="1 3" key="3">
    <citation type="journal article" date="2019" name="Sci. Rep.">
        <title>Insight into the biology of Mycobacterium mucogenicum and Mycobacterium neoaurum clade members.</title>
        <authorList>
            <person name="Behra P.R.K."/>
            <person name="Pettersson B.M.F."/>
            <person name="Ramesh M."/>
            <person name="Dasgupta S."/>
            <person name="Kirsebom L.A."/>
        </authorList>
    </citation>
    <scope>NUCLEOTIDE SEQUENCE [LARGE SCALE GENOMIC DNA]</scope>
    <source>
        <strain evidence="1 3">DSM 44124</strain>
    </source>
</reference>
<dbReference type="GeneID" id="76728698"/>
<dbReference type="Proteomes" id="UP000309231">
    <property type="component" value="Chromosome"/>
</dbReference>
<dbReference type="AlphaFoldDB" id="A0A8H2JHB1"/>
<reference evidence="1 3" key="2">
    <citation type="journal article" date="2019" name="BMC Evol. Biol.">
        <title>Comparative genomics of Mycobacterium mucogenicum and Mycobacterium neoaurum clade members emphasizing tRNA and non-coding RNA.</title>
        <authorList>
            <person name="Behra P.R.K."/>
            <person name="Pettersson B.M.F."/>
            <person name="Das S."/>
            <person name="Dasgupta S."/>
            <person name="Kirsebom L.A."/>
        </authorList>
    </citation>
    <scope>NUCLEOTIDE SEQUENCE [LARGE SCALE GENOMIC DNA]</scope>
    <source>
        <strain evidence="1 3">DSM 44124</strain>
    </source>
</reference>
<keyword evidence="3" id="KW-1185">Reference proteome</keyword>
<dbReference type="RefSeq" id="WP_053855138.1">
    <property type="nucleotide sequence ID" value="NZ_ANBS01000055.1"/>
</dbReference>